<dbReference type="EMBL" id="QFQP01000002">
    <property type="protein sequence ID" value="PZR17636.1"/>
    <property type="molecule type" value="Genomic_DNA"/>
</dbReference>
<dbReference type="FunFam" id="1.10.600.10:FF:000001">
    <property type="entry name" value="Geranylgeranyl diphosphate synthase"/>
    <property type="match status" value="1"/>
</dbReference>
<dbReference type="PANTHER" id="PTHR43281:SF1">
    <property type="entry name" value="FARNESYL DIPHOSPHATE SYNTHASE"/>
    <property type="match status" value="1"/>
</dbReference>
<evidence type="ECO:0000256" key="4">
    <source>
        <dbReference type="ARBA" id="ARBA00022723"/>
    </source>
</evidence>
<organism evidence="8 9">
    <name type="scientific">Archangium gephyra</name>
    <dbReference type="NCBI Taxonomy" id="48"/>
    <lineage>
        <taxon>Bacteria</taxon>
        <taxon>Pseudomonadati</taxon>
        <taxon>Myxococcota</taxon>
        <taxon>Myxococcia</taxon>
        <taxon>Myxococcales</taxon>
        <taxon>Cystobacterineae</taxon>
        <taxon>Archangiaceae</taxon>
        <taxon>Archangium</taxon>
    </lineage>
</organism>
<keyword evidence="5" id="KW-0460">Magnesium</keyword>
<comment type="caution">
    <text evidence="8">The sequence shown here is derived from an EMBL/GenBank/DDBJ whole genome shotgun (WGS) entry which is preliminary data.</text>
</comment>
<evidence type="ECO:0000256" key="7">
    <source>
        <dbReference type="RuleBase" id="RU004466"/>
    </source>
</evidence>
<evidence type="ECO:0000313" key="9">
    <source>
        <dbReference type="Proteomes" id="UP000249061"/>
    </source>
</evidence>
<keyword evidence="6" id="KW-0414">Isoprene biosynthesis</keyword>
<dbReference type="SFLD" id="SFLDS00005">
    <property type="entry name" value="Isoprenoid_Synthase_Type_I"/>
    <property type="match status" value="1"/>
</dbReference>
<dbReference type="InterPro" id="IPR033749">
    <property type="entry name" value="Polyprenyl_synt_CS"/>
</dbReference>
<proteinExistence type="inferred from homology"/>
<dbReference type="AlphaFoldDB" id="A0A2W5TZC3"/>
<dbReference type="GO" id="GO:0005737">
    <property type="term" value="C:cytoplasm"/>
    <property type="evidence" value="ECO:0007669"/>
    <property type="project" value="UniProtKB-ARBA"/>
</dbReference>
<reference evidence="8 9" key="1">
    <citation type="submission" date="2017-08" db="EMBL/GenBank/DDBJ databases">
        <title>Infants hospitalized years apart are colonized by the same room-sourced microbial strains.</title>
        <authorList>
            <person name="Brooks B."/>
            <person name="Olm M.R."/>
            <person name="Firek B.A."/>
            <person name="Baker R."/>
            <person name="Thomas B.C."/>
            <person name="Morowitz M.J."/>
            <person name="Banfield J.F."/>
        </authorList>
    </citation>
    <scope>NUCLEOTIDE SEQUENCE [LARGE SCALE GENOMIC DNA]</scope>
    <source>
        <strain evidence="8">S2_003_000_R2_14</strain>
    </source>
</reference>
<dbReference type="PANTHER" id="PTHR43281">
    <property type="entry name" value="FARNESYL DIPHOSPHATE SYNTHASE"/>
    <property type="match status" value="1"/>
</dbReference>
<dbReference type="CDD" id="cd00685">
    <property type="entry name" value="Trans_IPPS_HT"/>
    <property type="match status" value="1"/>
</dbReference>
<keyword evidence="4" id="KW-0479">Metal-binding</keyword>
<gene>
    <name evidence="8" type="ORF">DI536_04815</name>
</gene>
<comment type="cofactor">
    <cofactor evidence="1">
        <name>Mg(2+)</name>
        <dbReference type="ChEBI" id="CHEBI:18420"/>
    </cofactor>
</comment>
<dbReference type="InterPro" id="IPR053378">
    <property type="entry name" value="Prenyl_diphosphate_synthase"/>
</dbReference>
<protein>
    <submittedName>
        <fullName evidence="8">Geranyl transferase</fullName>
    </submittedName>
</protein>
<evidence type="ECO:0000256" key="5">
    <source>
        <dbReference type="ARBA" id="ARBA00022842"/>
    </source>
</evidence>
<dbReference type="NCBIfam" id="NF045485">
    <property type="entry name" value="FPPsyn"/>
    <property type="match status" value="1"/>
</dbReference>
<dbReference type="SUPFAM" id="SSF48576">
    <property type="entry name" value="Terpenoid synthases"/>
    <property type="match status" value="1"/>
</dbReference>
<dbReference type="GO" id="GO:0016114">
    <property type="term" value="P:terpenoid biosynthetic process"/>
    <property type="evidence" value="ECO:0007669"/>
    <property type="project" value="UniProtKB-ARBA"/>
</dbReference>
<evidence type="ECO:0000256" key="1">
    <source>
        <dbReference type="ARBA" id="ARBA00001946"/>
    </source>
</evidence>
<dbReference type="Proteomes" id="UP000249061">
    <property type="component" value="Unassembled WGS sequence"/>
</dbReference>
<dbReference type="GO" id="GO:0004659">
    <property type="term" value="F:prenyltransferase activity"/>
    <property type="evidence" value="ECO:0007669"/>
    <property type="project" value="InterPro"/>
</dbReference>
<evidence type="ECO:0000256" key="2">
    <source>
        <dbReference type="ARBA" id="ARBA00006706"/>
    </source>
</evidence>
<dbReference type="Pfam" id="PF00348">
    <property type="entry name" value="polyprenyl_synt"/>
    <property type="match status" value="1"/>
</dbReference>
<accession>A0A2W5TZC3</accession>
<dbReference type="InterPro" id="IPR008949">
    <property type="entry name" value="Isoprenoid_synthase_dom_sf"/>
</dbReference>
<evidence type="ECO:0000256" key="6">
    <source>
        <dbReference type="ARBA" id="ARBA00023229"/>
    </source>
</evidence>
<evidence type="ECO:0000313" key="8">
    <source>
        <dbReference type="EMBL" id="PZR17636.1"/>
    </source>
</evidence>
<dbReference type="Gene3D" id="1.10.600.10">
    <property type="entry name" value="Farnesyl Diphosphate Synthase"/>
    <property type="match status" value="1"/>
</dbReference>
<dbReference type="SFLD" id="SFLDG01017">
    <property type="entry name" value="Polyprenyl_Transferase_Like"/>
    <property type="match status" value="1"/>
</dbReference>
<evidence type="ECO:0000256" key="3">
    <source>
        <dbReference type="ARBA" id="ARBA00022679"/>
    </source>
</evidence>
<dbReference type="InterPro" id="IPR000092">
    <property type="entry name" value="Polyprenyl_synt"/>
</dbReference>
<name>A0A2W5TZC3_9BACT</name>
<comment type="similarity">
    <text evidence="2 7">Belongs to the FPP/GGPP synthase family.</text>
</comment>
<dbReference type="GO" id="GO:0046872">
    <property type="term" value="F:metal ion binding"/>
    <property type="evidence" value="ECO:0007669"/>
    <property type="project" value="UniProtKB-KW"/>
</dbReference>
<keyword evidence="3 7" id="KW-0808">Transferase</keyword>
<dbReference type="PROSITE" id="PS00444">
    <property type="entry name" value="POLYPRENYL_SYNTHASE_2"/>
    <property type="match status" value="1"/>
</dbReference>
<sequence>MSEFSLDAWLPGQQRRVEDVLLERMEYAAMRTPPRLSAAMRYSYLDGGKRLRPILCLAFADAVSGATGGAGVVANDAAAALEAIHTYSLIHDDLPAMDDDDLRRGRPTNHKAHGEAMAILAGDALLTEAFAILANGAPAELALRGRLVGELAVASGAAGMVGGQVLDIDDDRPADLDYLNRLHRMKTGALIKAACRMGALAAGASDAQLAAADRYGDAVGLAFQIADDVLDVTASAEAMGKPTGADAAAGRHTYPAVVGLDKARSMAQEQVERALEALRVIETTPGPLAALARYSIERKS</sequence>
<dbReference type="PROSITE" id="PS00723">
    <property type="entry name" value="POLYPRENYL_SYNTHASE_1"/>
    <property type="match status" value="1"/>
</dbReference>